<keyword evidence="3" id="KW-1133">Transmembrane helix</keyword>
<dbReference type="EMBL" id="CP011564">
    <property type="protein sequence ID" value="ALG82025.1"/>
    <property type="molecule type" value="Genomic_DNA"/>
</dbReference>
<name>A0A0N9N4G8_9EURY</name>
<evidence type="ECO:0000256" key="1">
    <source>
        <dbReference type="ARBA" id="ARBA00022729"/>
    </source>
</evidence>
<evidence type="ECO:0000313" key="6">
    <source>
        <dbReference type="Proteomes" id="UP000060390"/>
    </source>
</evidence>
<dbReference type="Pfam" id="PF18204">
    <property type="entry name" value="PGF-CTERM"/>
    <property type="match status" value="1"/>
</dbReference>
<reference evidence="6" key="1">
    <citation type="submission" date="2015-05" db="EMBL/GenBank/DDBJ databases">
        <title>Complete genome sequence of Halanaeroarchaeum sulfurireducens type strain M27-SA2, a sulfate-reducer haloarchaeon from marine anoxic lake Medee.</title>
        <authorList>
            <person name="Messina E."/>
            <person name="Kublanov I.V."/>
            <person name="Toshchakov S."/>
            <person name="Arcadi E."/>
            <person name="La Spada G."/>
            <person name="La Cono V."/>
            <person name="Yakimov M.M."/>
        </authorList>
    </citation>
    <scope>NUCLEOTIDE SEQUENCE [LARGE SCALE GENOMIC DNA]</scope>
    <source>
        <strain evidence="6">M27-SA2</strain>
    </source>
</reference>
<dbReference type="AlphaFoldDB" id="A0A0N9N4G8"/>
<dbReference type="Gene3D" id="2.60.40.3630">
    <property type="match status" value="7"/>
</dbReference>
<feature type="region of interest" description="Disordered" evidence="2">
    <location>
        <begin position="741"/>
        <end position="762"/>
    </location>
</feature>
<dbReference type="NCBIfam" id="TIGR04126">
    <property type="entry name" value="PGF_CTERM"/>
    <property type="match status" value="1"/>
</dbReference>
<accession>A0A0N9N4G8</accession>
<feature type="compositionally biased region" description="Polar residues" evidence="2">
    <location>
        <begin position="746"/>
        <end position="758"/>
    </location>
</feature>
<reference evidence="5 6" key="2">
    <citation type="journal article" date="2016" name="Stand. Genomic Sci.">
        <title>Complete genome sequence of 'Halanaeroarchaeum sulfurireducens' M27-SA2, a sulfur-reducing and acetate-oxidizing haloarchaeon from the deep-sea hypersaline anoxic lake Medee.</title>
        <authorList>
            <person name="Messina E."/>
            <person name="Sorokin D.Y."/>
            <person name="Kublanov I.V."/>
            <person name="Toshchakov S."/>
            <person name="Lopatina A."/>
            <person name="Arcadi E."/>
            <person name="Smedile F."/>
            <person name="La Spada G."/>
            <person name="La Cono V."/>
            <person name="Yakimov M.M."/>
        </authorList>
    </citation>
    <scope>NUCLEOTIDE SEQUENCE [LARGE SCALE GENOMIC DNA]</scope>
    <source>
        <strain evidence="5 6">M27-SA2</strain>
    </source>
</reference>
<sequence length="1101" mass="117388">MYEMGYSDEGLYQYELSEAWNISTASHIGDKDTLAESTDSSDLFISPDETNLYEVDKSGGVVYQFGISNGDIDTKGGVPAEVATQSSDPEDIHFSSDGTKMYELGPDTVYEYDLSTPWDVSTADHVGATENTVYGSATGLFFHPDGEKMYVLGEADDKIHQFSLGTAWDLSTASPDDKSVNIEQDNAHSLYIGETNTGSDKLFFTDRAGEAVYQYSVESTADIESIEVKTQPTLDYDSGDSLDLSGMEITENYTDGTTKTTTYGDAYWNDNYNATPSNGTALDDSDHGKTVAITHISGEETHTNTLAVNTVVESINVTSQPNTLTYNSSESLNLSGLEVEMNWSDGTLDENISYANFSSYGLTADPDEGDTLDETDENVTVTHTESGETSDTNNLTVNSVIESINVTTQPTLNYNSGDTLNLSGMVINETYTNGTEVTVTFNDSTDSTWNSSYTADPANGTALDNSSHGKTVAITHTNSGEETYTNMVNMTGDSVKSINVTAEPTNLVYDFGDSLNLSGLEVEVKWTNSTLDKNVSYANFSSYGLTAVPDEGDRLNESDDNQPITVTHTESEKTNDTNNLTVNAVIESISVTSQPNTLSYNAGDTLNLSGMVINETYTNGTEVAVTFNDSADSTWNSSYTADPANGTALDNSSHGKTVAITHTNSGEETYTNKLTLDAVIESISVTSQPNTLTYTSGDTLNLSGLEASVNWDGGTSDENIPYANFSSYGLTAVPDEGDRLNETDDNQPITVSHTQSGETNDTDTLTVDTVVKSIVVTSQPDTHSYNPEESLDLSGLEVRIDWTNGTSDENIPYADFDSHGLTANPDEGDTLDETDDGEFVIITHTESGETADTTTLAVKAESDDDGSVITGGGGGGGLTSIVSELTATGTDGQATVTIDGVSAGGSVNVQVSEENTETVSLQEVSASFDMGTNVDNQMTVEASDSPPEDVPEPEGGTNLGYTTIEIEGNLADSVTQGKFTFNIDPARLEEMDAAPEDVSVMRHHDGEWQEVTTTSIDDTTYRVTTPGYSTFAITVAQTADMTTTETTTVTETETTTETTTAPETTAVTTTTTATSTSTPGFGPVVAVIALLVSLLITRKRA</sequence>
<feature type="region of interest" description="Disordered" evidence="2">
    <location>
        <begin position="1044"/>
        <end position="1076"/>
    </location>
</feature>
<dbReference type="KEGG" id="hsf:HLASA_1130"/>
<organism evidence="5 6">
    <name type="scientific">Halanaeroarchaeum sulfurireducens</name>
    <dbReference type="NCBI Taxonomy" id="1604004"/>
    <lineage>
        <taxon>Archaea</taxon>
        <taxon>Methanobacteriati</taxon>
        <taxon>Methanobacteriota</taxon>
        <taxon>Stenosarchaea group</taxon>
        <taxon>Halobacteria</taxon>
        <taxon>Halobacteriales</taxon>
        <taxon>Halobacteriaceae</taxon>
        <taxon>Halanaeroarchaeum</taxon>
    </lineage>
</organism>
<keyword evidence="3" id="KW-0812">Transmembrane</keyword>
<feature type="domain" description="PGF-CTERM archaeal protein-sorting signal" evidence="4">
    <location>
        <begin position="1078"/>
        <end position="1099"/>
    </location>
</feature>
<gene>
    <name evidence="5" type="ORF">HLASA_1130</name>
</gene>
<evidence type="ECO:0000313" key="5">
    <source>
        <dbReference type="EMBL" id="ALG82025.1"/>
    </source>
</evidence>
<evidence type="ECO:0000256" key="2">
    <source>
        <dbReference type="SAM" id="MobiDB-lite"/>
    </source>
</evidence>
<dbReference type="SUPFAM" id="SSF63825">
    <property type="entry name" value="YWTD domain"/>
    <property type="match status" value="1"/>
</dbReference>
<dbReference type="Proteomes" id="UP000060390">
    <property type="component" value="Chromosome"/>
</dbReference>
<keyword evidence="1" id="KW-0732">Signal</keyword>
<evidence type="ECO:0000259" key="4">
    <source>
        <dbReference type="Pfam" id="PF18204"/>
    </source>
</evidence>
<dbReference type="NCBIfam" id="TIGR04213">
    <property type="entry name" value="PGF_pre_PGF"/>
    <property type="match status" value="1"/>
</dbReference>
<dbReference type="GO" id="GO:0030115">
    <property type="term" value="C:S-layer"/>
    <property type="evidence" value="ECO:0007669"/>
    <property type="project" value="UniProtKB-SubCell"/>
</dbReference>
<keyword evidence="3" id="KW-0472">Membrane</keyword>
<dbReference type="InterPro" id="IPR026371">
    <property type="entry name" value="PGF_CTERM"/>
</dbReference>
<feature type="transmembrane region" description="Helical" evidence="3">
    <location>
        <begin position="1080"/>
        <end position="1097"/>
    </location>
</feature>
<dbReference type="InterPro" id="IPR026453">
    <property type="entry name" value="PGF_pre_PGF"/>
</dbReference>
<evidence type="ECO:0000256" key="3">
    <source>
        <dbReference type="SAM" id="Phobius"/>
    </source>
</evidence>
<feature type="region of interest" description="Disordered" evidence="2">
    <location>
        <begin position="940"/>
        <end position="959"/>
    </location>
</feature>
<protein>
    <recommendedName>
        <fullName evidence="4">PGF-CTERM archaeal protein-sorting signal domain-containing protein</fullName>
    </recommendedName>
</protein>
<proteinExistence type="predicted"/>
<dbReference type="PATRIC" id="fig|1604004.5.peg.1197"/>
<dbReference type="GO" id="GO:0005886">
    <property type="term" value="C:plasma membrane"/>
    <property type="evidence" value="ECO:0007669"/>
    <property type="project" value="UniProtKB-SubCell"/>
</dbReference>